<keyword evidence="8" id="KW-1185">Reference proteome</keyword>
<feature type="transmembrane region" description="Helical" evidence="6">
    <location>
        <begin position="53"/>
        <end position="71"/>
    </location>
</feature>
<comment type="subcellular location">
    <subcellularLocation>
        <location evidence="1">Membrane</location>
        <topology evidence="1">Multi-pass membrane protein</topology>
    </subcellularLocation>
</comment>
<dbReference type="CDD" id="cd13132">
    <property type="entry name" value="MATE_eukaryotic"/>
    <property type="match status" value="1"/>
</dbReference>
<feature type="transmembrane region" description="Helical" evidence="6">
    <location>
        <begin position="135"/>
        <end position="152"/>
    </location>
</feature>
<feature type="transmembrane region" description="Helical" evidence="6">
    <location>
        <begin position="91"/>
        <end position="114"/>
    </location>
</feature>
<dbReference type="OrthoDB" id="2126698at2759"/>
<protein>
    <recommendedName>
        <fullName evidence="6">Protein DETOXIFICATION</fullName>
    </recommendedName>
    <alternativeName>
        <fullName evidence="6">Multidrug and toxic compound extrusion protein</fullName>
    </alternativeName>
</protein>
<organism evidence="7 8">
    <name type="scientific">Turnera subulata</name>
    <dbReference type="NCBI Taxonomy" id="218843"/>
    <lineage>
        <taxon>Eukaryota</taxon>
        <taxon>Viridiplantae</taxon>
        <taxon>Streptophyta</taxon>
        <taxon>Embryophyta</taxon>
        <taxon>Tracheophyta</taxon>
        <taxon>Spermatophyta</taxon>
        <taxon>Magnoliopsida</taxon>
        <taxon>eudicotyledons</taxon>
        <taxon>Gunneridae</taxon>
        <taxon>Pentapetalae</taxon>
        <taxon>rosids</taxon>
        <taxon>fabids</taxon>
        <taxon>Malpighiales</taxon>
        <taxon>Passifloraceae</taxon>
        <taxon>Turnera</taxon>
    </lineage>
</organism>
<evidence type="ECO:0000256" key="3">
    <source>
        <dbReference type="ARBA" id="ARBA00022692"/>
    </source>
</evidence>
<dbReference type="GO" id="GO:0042910">
    <property type="term" value="F:xenobiotic transmembrane transporter activity"/>
    <property type="evidence" value="ECO:0007669"/>
    <property type="project" value="InterPro"/>
</dbReference>
<accession>A0A9Q0JHD7</accession>
<feature type="transmembrane region" description="Helical" evidence="6">
    <location>
        <begin position="390"/>
        <end position="411"/>
    </location>
</feature>
<name>A0A9Q0JHD7_9ROSI</name>
<keyword evidence="3 6" id="KW-0812">Transmembrane</keyword>
<dbReference type="PANTHER" id="PTHR11206">
    <property type="entry name" value="MULTIDRUG RESISTANCE PROTEIN"/>
    <property type="match status" value="1"/>
</dbReference>
<proteinExistence type="inferred from homology"/>
<dbReference type="GO" id="GO:0015297">
    <property type="term" value="F:antiporter activity"/>
    <property type="evidence" value="ECO:0007669"/>
    <property type="project" value="InterPro"/>
</dbReference>
<evidence type="ECO:0000256" key="6">
    <source>
        <dbReference type="RuleBase" id="RU004914"/>
    </source>
</evidence>
<gene>
    <name evidence="7" type="primary">DTX27_3</name>
    <name evidence="7" type="ORF">Tsubulata_042843</name>
</gene>
<evidence type="ECO:0000256" key="2">
    <source>
        <dbReference type="ARBA" id="ARBA00010199"/>
    </source>
</evidence>
<comment type="caution">
    <text evidence="7">The sequence shown here is derived from an EMBL/GenBank/DDBJ whole genome shotgun (WGS) entry which is preliminary data.</text>
</comment>
<evidence type="ECO:0000256" key="5">
    <source>
        <dbReference type="ARBA" id="ARBA00023136"/>
    </source>
</evidence>
<dbReference type="GO" id="GO:0016020">
    <property type="term" value="C:membrane"/>
    <property type="evidence" value="ECO:0007669"/>
    <property type="project" value="UniProtKB-SubCell"/>
</dbReference>
<keyword evidence="4 6" id="KW-1133">Transmembrane helix</keyword>
<evidence type="ECO:0000256" key="4">
    <source>
        <dbReference type="ARBA" id="ARBA00022989"/>
    </source>
</evidence>
<feature type="transmembrane region" description="Helical" evidence="6">
    <location>
        <begin position="240"/>
        <end position="264"/>
    </location>
</feature>
<feature type="transmembrane region" description="Helical" evidence="6">
    <location>
        <begin position="201"/>
        <end position="220"/>
    </location>
</feature>
<reference evidence="7" key="2">
    <citation type="journal article" date="2023" name="Plants (Basel)">
        <title>Annotation of the Turnera subulata (Passifloraceae) Draft Genome Reveals the S-Locus Evolved after the Divergence of Turneroideae from Passifloroideae in a Stepwise Manner.</title>
        <authorList>
            <person name="Henning P.M."/>
            <person name="Roalson E.H."/>
            <person name="Mir W."/>
            <person name="McCubbin A.G."/>
            <person name="Shore J.S."/>
        </authorList>
    </citation>
    <scope>NUCLEOTIDE SEQUENCE</scope>
    <source>
        <strain evidence="7">F60SS</strain>
    </source>
</reference>
<dbReference type="NCBIfam" id="TIGR00797">
    <property type="entry name" value="matE"/>
    <property type="match status" value="1"/>
</dbReference>
<dbReference type="EMBL" id="JAKUCV010002960">
    <property type="protein sequence ID" value="KAJ4840780.1"/>
    <property type="molecule type" value="Genomic_DNA"/>
</dbReference>
<keyword evidence="5 6" id="KW-0472">Membrane</keyword>
<sequence>MPENGATHHQEAKVPLLEQHLLDDPKHQQALVLQDDPREERLSRRVLVESKKLWHIVGPAIISRITSYSMLVITQAFAGHLGDLELGAISIANNVIVGFDFGLLLGMASALETLCGQAYGAKKYYMLGVYMQRSWIVLFLCCVLLLPLYLFASPFLKLLGQPHELAEMSGMASVWMIPLHFSFAFQFPLQRFLQSQLKNMVIAWVSVAALVVHVIVSWLLVYRLQLGLIGTAMTLNFSWWALVLGHLGYTLCGGCPLTWTGFSIEAFSGLWEFTKLSAASGVMLCLENWYYRILILMTGNLKNAEIAVDALSICMTINGWEMMIPFAFFAATGVRVANELGAGNGKGAKFATIVSVMTSIIIGLVFWVLIMCFHDKLAWIFSSSEPVLHAVNRLSILLAFTVLLNSVQPVLSGVAVGSGWQKYVAYINLGCYYLIGVPLGFLMGWVFEQGVMGIWAGMIFGGTAVQTLILAIITLRCDWEKEVCKTTYFALTTLAH</sequence>
<dbReference type="InterPro" id="IPR002528">
    <property type="entry name" value="MATE_fam"/>
</dbReference>
<feature type="transmembrane region" description="Helical" evidence="6">
    <location>
        <begin position="172"/>
        <end position="189"/>
    </location>
</feature>
<dbReference type="InterPro" id="IPR045069">
    <property type="entry name" value="MATE_euk"/>
</dbReference>
<feature type="transmembrane region" description="Helical" evidence="6">
    <location>
        <begin position="350"/>
        <end position="370"/>
    </location>
</feature>
<feature type="transmembrane region" description="Helical" evidence="6">
    <location>
        <begin position="453"/>
        <end position="475"/>
    </location>
</feature>
<feature type="transmembrane region" description="Helical" evidence="6">
    <location>
        <begin position="423"/>
        <end position="447"/>
    </location>
</feature>
<dbReference type="Pfam" id="PF01554">
    <property type="entry name" value="MatE"/>
    <property type="match status" value="2"/>
</dbReference>
<evidence type="ECO:0000313" key="7">
    <source>
        <dbReference type="EMBL" id="KAJ4840780.1"/>
    </source>
</evidence>
<evidence type="ECO:0000256" key="1">
    <source>
        <dbReference type="ARBA" id="ARBA00004141"/>
    </source>
</evidence>
<reference evidence="7" key="1">
    <citation type="submission" date="2022-02" db="EMBL/GenBank/DDBJ databases">
        <authorList>
            <person name="Henning P.M."/>
            <person name="McCubbin A.G."/>
            <person name="Shore J.S."/>
        </authorList>
    </citation>
    <scope>NUCLEOTIDE SEQUENCE</scope>
    <source>
        <strain evidence="7">F60SS</strain>
        <tissue evidence="7">Leaves</tissue>
    </source>
</reference>
<dbReference type="Proteomes" id="UP001141552">
    <property type="component" value="Unassembled WGS sequence"/>
</dbReference>
<comment type="similarity">
    <text evidence="2 6">Belongs to the multi antimicrobial extrusion (MATE) (TC 2.A.66.1) family.</text>
</comment>
<dbReference type="AlphaFoldDB" id="A0A9Q0JHD7"/>
<dbReference type="GO" id="GO:1990961">
    <property type="term" value="P:xenobiotic detoxification by transmembrane export across the plasma membrane"/>
    <property type="evidence" value="ECO:0007669"/>
    <property type="project" value="InterPro"/>
</dbReference>
<evidence type="ECO:0000313" key="8">
    <source>
        <dbReference type="Proteomes" id="UP001141552"/>
    </source>
</evidence>